<sequence length="302" mass="33261">MFISLKRVIKAGWKNFVHNIGLNSAAIFITAMVISLISFLFILAAASQILISNVQEKIDVSVYFKEDVSSENILQAKSEISGLPEVKNVSYVSKEQALEDFVQKHKDDPVLMESLTEIGYNPFLSYLNIEAEQAQNYEQIAYYLKNGEFEDLIDSVDYNQRKEVIDKVFSITSVINKIGIIFSIVLGSVAVLVIFNTIKIAIAGSGEEISTMRLVGASNWFAKGPFLIQGLIVGIGAFILAFIVILSVCWSIDIKMQSIIPSVGAFNLLVSNIWLVLLIQFLTGVCLSSASAVIAIGKYLKV</sequence>
<feature type="domain" description="ABC3 transporter permease C-terminal" evidence="12">
    <location>
        <begin position="180"/>
        <end position="301"/>
    </location>
</feature>
<dbReference type="PIRSF" id="PIRSF003097">
    <property type="entry name" value="FtsX"/>
    <property type="match status" value="1"/>
</dbReference>
<dbReference type="PANTHER" id="PTHR47755">
    <property type="entry name" value="CELL DIVISION PROTEIN FTSX"/>
    <property type="match status" value="1"/>
</dbReference>
<keyword evidence="7 11" id="KW-1133">Transmembrane helix</keyword>
<accession>A0A1G2E1B5</accession>
<comment type="subcellular location">
    <subcellularLocation>
        <location evidence="1">Cell membrane</location>
        <topology evidence="1">Multi-pass membrane protein</topology>
    </subcellularLocation>
</comment>
<gene>
    <name evidence="14" type="ORF">A2626_02685</name>
</gene>
<evidence type="ECO:0000256" key="1">
    <source>
        <dbReference type="ARBA" id="ARBA00004651"/>
    </source>
</evidence>
<evidence type="ECO:0000259" key="12">
    <source>
        <dbReference type="Pfam" id="PF02687"/>
    </source>
</evidence>
<dbReference type="InterPro" id="IPR004513">
    <property type="entry name" value="FtsX"/>
</dbReference>
<feature type="domain" description="FtsX extracellular" evidence="13">
    <location>
        <begin position="59"/>
        <end position="146"/>
    </location>
</feature>
<dbReference type="InterPro" id="IPR003838">
    <property type="entry name" value="ABC3_permease_C"/>
</dbReference>
<comment type="caution">
    <text evidence="14">The sequence shown here is derived from an EMBL/GenBank/DDBJ whole genome shotgun (WGS) entry which is preliminary data.</text>
</comment>
<dbReference type="GO" id="GO:0051301">
    <property type="term" value="P:cell division"/>
    <property type="evidence" value="ECO:0007669"/>
    <property type="project" value="UniProtKB-KW"/>
</dbReference>
<dbReference type="EMBL" id="MHLZ01000025">
    <property type="protein sequence ID" value="OGZ19617.1"/>
    <property type="molecule type" value="Genomic_DNA"/>
</dbReference>
<evidence type="ECO:0000256" key="6">
    <source>
        <dbReference type="ARBA" id="ARBA00022692"/>
    </source>
</evidence>
<comment type="similarity">
    <text evidence="2 10">Belongs to the ABC-4 integral membrane protein family. FtsX subfamily.</text>
</comment>
<evidence type="ECO:0000259" key="13">
    <source>
        <dbReference type="Pfam" id="PF18075"/>
    </source>
</evidence>
<evidence type="ECO:0000256" key="2">
    <source>
        <dbReference type="ARBA" id="ARBA00007379"/>
    </source>
</evidence>
<organism evidence="14 15">
    <name type="scientific">Candidatus Nealsonbacteria bacterium RIFCSPHIGHO2_01_FULL_38_55</name>
    <dbReference type="NCBI Taxonomy" id="1801664"/>
    <lineage>
        <taxon>Bacteria</taxon>
        <taxon>Candidatus Nealsoniibacteriota</taxon>
    </lineage>
</organism>
<feature type="transmembrane region" description="Helical" evidence="11">
    <location>
        <begin position="180"/>
        <end position="206"/>
    </location>
</feature>
<evidence type="ECO:0000256" key="10">
    <source>
        <dbReference type="PIRNR" id="PIRNR003097"/>
    </source>
</evidence>
<evidence type="ECO:0000256" key="9">
    <source>
        <dbReference type="ARBA" id="ARBA00023306"/>
    </source>
</evidence>
<evidence type="ECO:0000256" key="8">
    <source>
        <dbReference type="ARBA" id="ARBA00023136"/>
    </source>
</evidence>
<proteinExistence type="inferred from homology"/>
<dbReference type="AlphaFoldDB" id="A0A1G2E1B5"/>
<evidence type="ECO:0000256" key="7">
    <source>
        <dbReference type="ARBA" id="ARBA00022989"/>
    </source>
</evidence>
<keyword evidence="4 10" id="KW-1003">Cell membrane</keyword>
<dbReference type="InterPro" id="IPR040690">
    <property type="entry name" value="FtsX_ECD"/>
</dbReference>
<feature type="transmembrane region" description="Helical" evidence="11">
    <location>
        <begin position="226"/>
        <end position="252"/>
    </location>
</feature>
<evidence type="ECO:0000256" key="4">
    <source>
        <dbReference type="ARBA" id="ARBA00022475"/>
    </source>
</evidence>
<dbReference type="Proteomes" id="UP000177360">
    <property type="component" value="Unassembled WGS sequence"/>
</dbReference>
<feature type="transmembrane region" description="Helical" evidence="11">
    <location>
        <begin position="273"/>
        <end position="296"/>
    </location>
</feature>
<name>A0A1G2E1B5_9BACT</name>
<keyword evidence="8 10" id="KW-0472">Membrane</keyword>
<dbReference type="Gene3D" id="3.30.70.3040">
    <property type="match status" value="1"/>
</dbReference>
<evidence type="ECO:0000256" key="3">
    <source>
        <dbReference type="ARBA" id="ARBA00021907"/>
    </source>
</evidence>
<dbReference type="Pfam" id="PF18075">
    <property type="entry name" value="FtsX_ECD"/>
    <property type="match status" value="1"/>
</dbReference>
<protein>
    <recommendedName>
        <fullName evidence="3 10">Cell division protein FtsX</fullName>
    </recommendedName>
</protein>
<dbReference type="GO" id="GO:0005886">
    <property type="term" value="C:plasma membrane"/>
    <property type="evidence" value="ECO:0007669"/>
    <property type="project" value="UniProtKB-SubCell"/>
</dbReference>
<keyword evidence="9 10" id="KW-0131">Cell cycle</keyword>
<dbReference type="PANTHER" id="PTHR47755:SF1">
    <property type="entry name" value="CELL DIVISION PROTEIN FTSX"/>
    <property type="match status" value="1"/>
</dbReference>
<evidence type="ECO:0000313" key="14">
    <source>
        <dbReference type="EMBL" id="OGZ19617.1"/>
    </source>
</evidence>
<evidence type="ECO:0000256" key="11">
    <source>
        <dbReference type="SAM" id="Phobius"/>
    </source>
</evidence>
<keyword evidence="5 10" id="KW-0132">Cell division</keyword>
<keyword evidence="6 11" id="KW-0812">Transmembrane</keyword>
<feature type="transmembrane region" description="Helical" evidence="11">
    <location>
        <begin position="20"/>
        <end position="46"/>
    </location>
</feature>
<reference evidence="14 15" key="1">
    <citation type="journal article" date="2016" name="Nat. Commun.">
        <title>Thousands of microbial genomes shed light on interconnected biogeochemical processes in an aquifer system.</title>
        <authorList>
            <person name="Anantharaman K."/>
            <person name="Brown C.T."/>
            <person name="Hug L.A."/>
            <person name="Sharon I."/>
            <person name="Castelle C.J."/>
            <person name="Probst A.J."/>
            <person name="Thomas B.C."/>
            <person name="Singh A."/>
            <person name="Wilkins M.J."/>
            <person name="Karaoz U."/>
            <person name="Brodie E.L."/>
            <person name="Williams K.H."/>
            <person name="Hubbard S.S."/>
            <person name="Banfield J.F."/>
        </authorList>
    </citation>
    <scope>NUCLEOTIDE SEQUENCE [LARGE SCALE GENOMIC DNA]</scope>
</reference>
<evidence type="ECO:0000313" key="15">
    <source>
        <dbReference type="Proteomes" id="UP000177360"/>
    </source>
</evidence>
<evidence type="ECO:0000256" key="5">
    <source>
        <dbReference type="ARBA" id="ARBA00022618"/>
    </source>
</evidence>
<dbReference type="Pfam" id="PF02687">
    <property type="entry name" value="FtsX"/>
    <property type="match status" value="1"/>
</dbReference>